<accession>A0A0U1M3U1</accession>
<gene>
    <name evidence="2" type="ORF">PISL3812_07268</name>
</gene>
<reference evidence="2 3" key="1">
    <citation type="submission" date="2015-04" db="EMBL/GenBank/DDBJ databases">
        <authorList>
            <person name="Syromyatnikov M.Y."/>
            <person name="Popov V.N."/>
        </authorList>
    </citation>
    <scope>NUCLEOTIDE SEQUENCE [LARGE SCALE GENOMIC DNA]</scope>
    <source>
        <strain evidence="2">WF-38-12</strain>
    </source>
</reference>
<feature type="compositionally biased region" description="Basic and acidic residues" evidence="1">
    <location>
        <begin position="65"/>
        <end position="77"/>
    </location>
</feature>
<evidence type="ECO:0000313" key="3">
    <source>
        <dbReference type="Proteomes" id="UP000054383"/>
    </source>
</evidence>
<feature type="compositionally biased region" description="Basic and acidic residues" evidence="1">
    <location>
        <begin position="266"/>
        <end position="285"/>
    </location>
</feature>
<keyword evidence="3" id="KW-1185">Reference proteome</keyword>
<proteinExistence type="predicted"/>
<feature type="region of interest" description="Disordered" evidence="1">
    <location>
        <begin position="1"/>
        <end position="126"/>
    </location>
</feature>
<feature type="compositionally biased region" description="Low complexity" evidence="1">
    <location>
        <begin position="300"/>
        <end position="309"/>
    </location>
</feature>
<feature type="compositionally biased region" description="Basic residues" evidence="1">
    <location>
        <begin position="15"/>
        <end position="25"/>
    </location>
</feature>
<dbReference type="AlphaFoldDB" id="A0A0U1M3U1"/>
<feature type="compositionally biased region" description="Basic and acidic residues" evidence="1">
    <location>
        <begin position="333"/>
        <end position="358"/>
    </location>
</feature>
<feature type="compositionally biased region" description="Basic and acidic residues" evidence="1">
    <location>
        <begin position="1"/>
        <end position="14"/>
    </location>
</feature>
<dbReference type="Proteomes" id="UP000054383">
    <property type="component" value="Unassembled WGS sequence"/>
</dbReference>
<feature type="region of interest" description="Disordered" evidence="1">
    <location>
        <begin position="230"/>
        <end position="358"/>
    </location>
</feature>
<feature type="compositionally biased region" description="Acidic residues" evidence="1">
    <location>
        <begin position="107"/>
        <end position="121"/>
    </location>
</feature>
<protein>
    <submittedName>
        <fullName evidence="2">Uncharacterized protein</fullName>
    </submittedName>
</protein>
<evidence type="ECO:0000256" key="1">
    <source>
        <dbReference type="SAM" id="MobiDB-lite"/>
    </source>
</evidence>
<dbReference type="OrthoDB" id="4227165at2759"/>
<feature type="region of interest" description="Disordered" evidence="1">
    <location>
        <begin position="176"/>
        <end position="196"/>
    </location>
</feature>
<sequence length="389" mass="44411">MPEDQPRRILEKSRTVRRKYQRSNKRFQFTASQIQQIEREEEREKRARQLRDREKKKLANKRKKAEKEAHEREERKRLGLPHPDGLKITASQPLMLNFFGKKKEKEQEEQEPTESCFEEAVDVPLQDTTEDKAAQLEDDDIETEFEDDWFGDNWVLEEHSQSRNNAISEDLSVSHALNSDCGAGAPGDNKSKTSLGELDPLYVNVNKIGESFEDDTAHLLEELDPTAILQTAENTEPILQDCQTPNKASKPHAIPSPSRADPGTEISEKDDYKENWHPNFPRDGRQIQQPPQPTTPRHNSSQSQISHSSGPRQVLDILSSHGSNDEVGQDTVSPKKDQHALKEPQNDHAESNNEVPFEIHVDTEDDEYGDLNLSTQELKDLDDMAENNA</sequence>
<evidence type="ECO:0000313" key="2">
    <source>
        <dbReference type="EMBL" id="CRG90225.1"/>
    </source>
</evidence>
<name>A0A0U1M3U1_TALIS</name>
<organism evidence="2 3">
    <name type="scientific">Talaromyces islandicus</name>
    <name type="common">Penicillium islandicum</name>
    <dbReference type="NCBI Taxonomy" id="28573"/>
    <lineage>
        <taxon>Eukaryota</taxon>
        <taxon>Fungi</taxon>
        <taxon>Dikarya</taxon>
        <taxon>Ascomycota</taxon>
        <taxon>Pezizomycotina</taxon>
        <taxon>Eurotiomycetes</taxon>
        <taxon>Eurotiomycetidae</taxon>
        <taxon>Eurotiales</taxon>
        <taxon>Trichocomaceae</taxon>
        <taxon>Talaromyces</taxon>
        <taxon>Talaromyces sect. Islandici</taxon>
    </lineage>
</organism>
<dbReference type="EMBL" id="CVMT01000007">
    <property type="protein sequence ID" value="CRG90225.1"/>
    <property type="molecule type" value="Genomic_DNA"/>
</dbReference>
<feature type="compositionally biased region" description="Basic and acidic residues" evidence="1">
    <location>
        <begin position="37"/>
        <end position="57"/>
    </location>
</feature>